<keyword evidence="6" id="KW-1185">Reference proteome</keyword>
<sequence length="143" mass="16738">MENVHLIVMLNYFENMVVKSLDEIYGDIVYNFRYLRENEMQQFADQSEIDHIFAIHFTTYTTEGGKYIPWIKKQLLAKGVRFIKRHINTVRDLFDEFDIIVNCAGLNGGKVAGDGDDKNMFPIRGIIFEVIFDSIFLNKLVYI</sequence>
<dbReference type="Gene3D" id="3.40.50.720">
    <property type="entry name" value="NAD(P)-binding Rossmann-like Domain"/>
    <property type="match status" value="1"/>
</dbReference>
<reference evidence="5 6" key="1">
    <citation type="submission" date="2018-11" db="EMBL/GenBank/DDBJ databases">
        <authorList>
            <consortium name="Pathogen Informatics"/>
        </authorList>
    </citation>
    <scope>NUCLEOTIDE SEQUENCE [LARGE SCALE GENOMIC DNA]</scope>
</reference>
<accession>A0A3P7E1U6</accession>
<dbReference type="GO" id="GO:0005737">
    <property type="term" value="C:cytoplasm"/>
    <property type="evidence" value="ECO:0007669"/>
    <property type="project" value="TreeGrafter"/>
</dbReference>
<dbReference type="PANTHER" id="PTHR11530:SF28">
    <property type="entry name" value="D-ASPARTATE OXIDASE 1"/>
    <property type="match status" value="1"/>
</dbReference>
<evidence type="ECO:0008006" key="7">
    <source>
        <dbReference type="Google" id="ProtNLM"/>
    </source>
</evidence>
<dbReference type="SUPFAM" id="SSF51971">
    <property type="entry name" value="Nucleotide-binding domain"/>
    <property type="match status" value="1"/>
</dbReference>
<dbReference type="PANTHER" id="PTHR11530">
    <property type="entry name" value="D-AMINO ACID OXIDASE"/>
    <property type="match status" value="1"/>
</dbReference>
<keyword evidence="2" id="KW-0285">Flavoprotein</keyword>
<dbReference type="AlphaFoldDB" id="A0A3P7E1U6"/>
<evidence type="ECO:0000256" key="2">
    <source>
        <dbReference type="ARBA" id="ARBA00022630"/>
    </source>
</evidence>
<dbReference type="GO" id="GO:0003884">
    <property type="term" value="F:D-amino-acid oxidase activity"/>
    <property type="evidence" value="ECO:0007669"/>
    <property type="project" value="InterPro"/>
</dbReference>
<evidence type="ECO:0000256" key="1">
    <source>
        <dbReference type="ARBA" id="ARBA00001974"/>
    </source>
</evidence>
<dbReference type="Proteomes" id="UP000270924">
    <property type="component" value="Unassembled WGS sequence"/>
</dbReference>
<dbReference type="GO" id="GO:0071949">
    <property type="term" value="F:FAD binding"/>
    <property type="evidence" value="ECO:0007669"/>
    <property type="project" value="InterPro"/>
</dbReference>
<keyword evidence="3" id="KW-0274">FAD</keyword>
<dbReference type="InterPro" id="IPR023209">
    <property type="entry name" value="DAO"/>
</dbReference>
<comment type="cofactor">
    <cofactor evidence="1">
        <name>FAD</name>
        <dbReference type="ChEBI" id="CHEBI:57692"/>
    </cofactor>
</comment>
<name>A0A3P7E1U6_WUCBA</name>
<gene>
    <name evidence="5" type="ORF">WBA_LOCUS8889</name>
</gene>
<evidence type="ECO:0000256" key="3">
    <source>
        <dbReference type="ARBA" id="ARBA00022827"/>
    </source>
</evidence>
<evidence type="ECO:0000313" key="6">
    <source>
        <dbReference type="Proteomes" id="UP000270924"/>
    </source>
</evidence>
<protein>
    <recommendedName>
        <fullName evidence="7">FAD dependent oxidoreductase domain-containing protein</fullName>
    </recommendedName>
</protein>
<dbReference type="OrthoDB" id="2015447at2759"/>
<dbReference type="InParanoid" id="A0A3P7E1U6"/>
<evidence type="ECO:0000313" key="5">
    <source>
        <dbReference type="EMBL" id="VDM15503.1"/>
    </source>
</evidence>
<dbReference type="EMBL" id="UYWW01007956">
    <property type="protein sequence ID" value="VDM15503.1"/>
    <property type="molecule type" value="Genomic_DNA"/>
</dbReference>
<keyword evidence="4" id="KW-0560">Oxidoreductase</keyword>
<dbReference type="OMA" id="LRENEMQ"/>
<dbReference type="GO" id="GO:0019478">
    <property type="term" value="P:D-amino acid catabolic process"/>
    <property type="evidence" value="ECO:0007669"/>
    <property type="project" value="TreeGrafter"/>
</dbReference>
<proteinExistence type="predicted"/>
<evidence type="ECO:0000256" key="4">
    <source>
        <dbReference type="ARBA" id="ARBA00023002"/>
    </source>
</evidence>
<organism evidence="5 6">
    <name type="scientific">Wuchereria bancrofti</name>
    <dbReference type="NCBI Taxonomy" id="6293"/>
    <lineage>
        <taxon>Eukaryota</taxon>
        <taxon>Metazoa</taxon>
        <taxon>Ecdysozoa</taxon>
        <taxon>Nematoda</taxon>
        <taxon>Chromadorea</taxon>
        <taxon>Rhabditida</taxon>
        <taxon>Spirurina</taxon>
        <taxon>Spiruromorpha</taxon>
        <taxon>Filarioidea</taxon>
        <taxon>Onchocercidae</taxon>
        <taxon>Wuchereria</taxon>
    </lineage>
</organism>